<evidence type="ECO:0000313" key="2">
    <source>
        <dbReference type="Proteomes" id="UP001501682"/>
    </source>
</evidence>
<dbReference type="PROSITE" id="PS51257">
    <property type="entry name" value="PROKAR_LIPOPROTEIN"/>
    <property type="match status" value="1"/>
</dbReference>
<gene>
    <name evidence="1" type="ORF">GCM10022292_11880</name>
</gene>
<organism evidence="1 2">
    <name type="scientific">Winogradskyella damuponensis</name>
    <dbReference type="NCBI Taxonomy" id="943939"/>
    <lineage>
        <taxon>Bacteria</taxon>
        <taxon>Pseudomonadati</taxon>
        <taxon>Bacteroidota</taxon>
        <taxon>Flavobacteriia</taxon>
        <taxon>Flavobacteriales</taxon>
        <taxon>Flavobacteriaceae</taxon>
        <taxon>Winogradskyella</taxon>
    </lineage>
</organism>
<evidence type="ECO:0000313" key="1">
    <source>
        <dbReference type="EMBL" id="GAA4242287.1"/>
    </source>
</evidence>
<accession>A0ABP8CQY3</accession>
<proteinExistence type="predicted"/>
<comment type="caution">
    <text evidence="1">The sequence shown here is derived from an EMBL/GenBank/DDBJ whole genome shotgun (WGS) entry which is preliminary data.</text>
</comment>
<sequence length="125" mass="14459">MKLKNVWVYILSILLLFSCRSNEGKFMITNKSNFNIDSLSILPDSKQQLIRLGKSKTIDFFTKMNKVTSDGSYVISFKNSENNTIISKRFGYYTNGYQIEDVINITVLNDTIMINSKFDTPYEIK</sequence>
<reference evidence="2" key="1">
    <citation type="journal article" date="2019" name="Int. J. Syst. Evol. Microbiol.">
        <title>The Global Catalogue of Microorganisms (GCM) 10K type strain sequencing project: providing services to taxonomists for standard genome sequencing and annotation.</title>
        <authorList>
            <consortium name="The Broad Institute Genomics Platform"/>
            <consortium name="The Broad Institute Genome Sequencing Center for Infectious Disease"/>
            <person name="Wu L."/>
            <person name="Ma J."/>
        </authorList>
    </citation>
    <scope>NUCLEOTIDE SEQUENCE [LARGE SCALE GENOMIC DNA]</scope>
    <source>
        <strain evidence="2">JCM 17633</strain>
    </source>
</reference>
<dbReference type="RefSeq" id="WP_334466963.1">
    <property type="nucleotide sequence ID" value="NZ_BAABCB010000015.1"/>
</dbReference>
<dbReference type="Proteomes" id="UP001501682">
    <property type="component" value="Unassembled WGS sequence"/>
</dbReference>
<evidence type="ECO:0008006" key="3">
    <source>
        <dbReference type="Google" id="ProtNLM"/>
    </source>
</evidence>
<name>A0ABP8CQY3_9FLAO</name>
<protein>
    <recommendedName>
        <fullName evidence="3">Lipoprotein</fullName>
    </recommendedName>
</protein>
<keyword evidence="2" id="KW-1185">Reference proteome</keyword>
<dbReference type="EMBL" id="BAABCB010000015">
    <property type="protein sequence ID" value="GAA4242287.1"/>
    <property type="molecule type" value="Genomic_DNA"/>
</dbReference>